<evidence type="ECO:0000313" key="5">
    <source>
        <dbReference type="Proteomes" id="UP000319103"/>
    </source>
</evidence>
<dbReference type="GO" id="GO:0046872">
    <property type="term" value="F:metal ion binding"/>
    <property type="evidence" value="ECO:0007669"/>
    <property type="project" value="UniProtKB-KW"/>
</dbReference>
<dbReference type="EMBL" id="VIGB01000003">
    <property type="protein sequence ID" value="TQF05662.1"/>
    <property type="molecule type" value="Genomic_DNA"/>
</dbReference>
<dbReference type="Proteomes" id="UP000319103">
    <property type="component" value="Unassembled WGS sequence"/>
</dbReference>
<sequence length="428" mass="41201">MAGCGDRGRSAPSARPPKGPRSAMLAPARIGAALLAAGLLTGLATGPALADSGAPSAPASATAPSSPPAPAAVPSALYGKSDPTYDGVYRQSLALLALKATGQTPPTAAVDWLKGQQCTDGGWPSFRADTGTACAAATEDSNATALAMQALVALGGHQDAVDKGTGWLKANQNADGSWSYNPGNAGDANSTGLAVSALHAAGVDPKTVAKQGKSGVQALTALQLDCKAAADQRGALAYQAAAPGAAPAANALATAQAELALADGSLPVTAGSAQPGAPKPLDCSGAVAPAEGSAAYLVGTLGANGQHLMLAMPGAAPTPDFAATSWAVLSLAKAGYGAQAGPAVDWLSANAAGWLHNKSGTDAAATATLILTTKAAGRDPHSFAGADLVSSLAAAGPAAPSTAPSTPPPSTAAARAASTRSGSRAAAC</sequence>
<feature type="region of interest" description="Disordered" evidence="2">
    <location>
        <begin position="1"/>
        <end position="24"/>
    </location>
</feature>
<evidence type="ECO:0000313" key="4">
    <source>
        <dbReference type="EMBL" id="TQF05662.1"/>
    </source>
</evidence>
<feature type="compositionally biased region" description="Low complexity" evidence="2">
    <location>
        <begin position="411"/>
        <end position="428"/>
    </location>
</feature>
<dbReference type="SUPFAM" id="SSF48239">
    <property type="entry name" value="Terpenoid cyclases/Protein prenyltransferases"/>
    <property type="match status" value="1"/>
</dbReference>
<keyword evidence="5" id="KW-1185">Reference proteome</keyword>
<keyword evidence="1" id="KW-0479">Metal-binding</keyword>
<reference evidence="4 5" key="1">
    <citation type="submission" date="2019-06" db="EMBL/GenBank/DDBJ databases">
        <title>Description of Kitasatospora acidophila sp. nov. isolated from pine grove soil, and reclassification of Streptomyces novaecaesareae to Kitasatospora novaeceasareae comb. nov.</title>
        <authorList>
            <person name="Kim M.J."/>
        </authorList>
    </citation>
    <scope>NUCLEOTIDE SEQUENCE [LARGE SCALE GENOMIC DNA]</scope>
    <source>
        <strain evidence="4 5">MMS16-CNU292</strain>
    </source>
</reference>
<feature type="domain" description="Squalene cyclase C-terminal" evidence="3">
    <location>
        <begin position="89"/>
        <end position="181"/>
    </location>
</feature>
<comment type="caution">
    <text evidence="4">The sequence shown here is derived from an EMBL/GenBank/DDBJ whole genome shotgun (WGS) entry which is preliminary data.</text>
</comment>
<feature type="region of interest" description="Disordered" evidence="2">
    <location>
        <begin position="395"/>
        <end position="428"/>
    </location>
</feature>
<dbReference type="AlphaFoldDB" id="A0A540W9K7"/>
<organism evidence="4 5">
    <name type="scientific">Kitasatospora acidiphila</name>
    <dbReference type="NCBI Taxonomy" id="2567942"/>
    <lineage>
        <taxon>Bacteria</taxon>
        <taxon>Bacillati</taxon>
        <taxon>Actinomycetota</taxon>
        <taxon>Actinomycetes</taxon>
        <taxon>Kitasatosporales</taxon>
        <taxon>Streptomycetaceae</taxon>
        <taxon>Kitasatospora</taxon>
    </lineage>
</organism>
<proteinExistence type="predicted"/>
<evidence type="ECO:0000256" key="1">
    <source>
        <dbReference type="ARBA" id="ARBA00022723"/>
    </source>
</evidence>
<protein>
    <recommendedName>
        <fullName evidence="3">Squalene cyclase C-terminal domain-containing protein</fullName>
    </recommendedName>
</protein>
<feature type="region of interest" description="Disordered" evidence="2">
    <location>
        <begin position="51"/>
        <end position="75"/>
    </location>
</feature>
<dbReference type="Pfam" id="PF13243">
    <property type="entry name" value="SQHop_cyclase_C"/>
    <property type="match status" value="1"/>
</dbReference>
<dbReference type="InterPro" id="IPR032696">
    <property type="entry name" value="SQ_cyclase_C"/>
</dbReference>
<dbReference type="OrthoDB" id="3852853at2"/>
<dbReference type="Gene3D" id="1.50.10.20">
    <property type="match status" value="1"/>
</dbReference>
<accession>A0A540W9K7</accession>
<feature type="compositionally biased region" description="Low complexity" evidence="2">
    <location>
        <begin position="395"/>
        <end position="404"/>
    </location>
</feature>
<name>A0A540W9K7_9ACTN</name>
<dbReference type="InterPro" id="IPR008930">
    <property type="entry name" value="Terpenoid_cyclase/PrenylTrfase"/>
</dbReference>
<feature type="compositionally biased region" description="Low complexity" evidence="2">
    <location>
        <begin position="51"/>
        <end position="64"/>
    </location>
</feature>
<evidence type="ECO:0000256" key="2">
    <source>
        <dbReference type="SAM" id="MobiDB-lite"/>
    </source>
</evidence>
<evidence type="ECO:0000259" key="3">
    <source>
        <dbReference type="Pfam" id="PF13243"/>
    </source>
</evidence>
<gene>
    <name evidence="4" type="ORF">E6W39_29865</name>
</gene>